<accession>A0ABV0IAH2</accession>
<feature type="coiled-coil region" evidence="1">
    <location>
        <begin position="311"/>
        <end position="345"/>
    </location>
</feature>
<feature type="domain" description="MobA/VirD2-like nuclease" evidence="2">
    <location>
        <begin position="42"/>
        <end position="151"/>
    </location>
</feature>
<sequence length="447" mass="52844">MIRDYVTNQSKDNNKIDAPCKIQGSIHVFRLVNNMCPGKWVHIKTAHTQFLRTRNDAGINGTVLARHLIQSFLPGEATPEMAHQIGLKLCKKILKDEYEYVLSTHIDKGYIHNHIIFNNVNMVTGKCYQSNKKSYHQIRYQSDKLCKDNNLSVIDEFYESYKRKYKTNGKSWYENEQSKKGTSWKSSLQFDIDRLIKQSNDWEQFLNKMAELGYEIKHGKHITFKPKDKQRFTRAKTISEDYTEERLKERITENQNIKASPVKKRIGNVINMNTNAKVKESKGYEYWATKHNLNTMAESVVFIREHGINSIKQLDEYIRKSAEERQSLQDKIKEIDKDMQILSDTMEQVHTVKKYRAYYKEYKSNPSDKAFFEEHQSEITRYETNLAKLKKSYSKLPDSKDILDKLDKLQEKKNTLMQEYSSTKSTMDELYQIRKNYGIYMGKEMER</sequence>
<protein>
    <submittedName>
        <fullName evidence="3">Relaxase/mobilization nuclease domain-containing protein</fullName>
    </submittedName>
</protein>
<evidence type="ECO:0000259" key="2">
    <source>
        <dbReference type="Pfam" id="PF03432"/>
    </source>
</evidence>
<dbReference type="Proteomes" id="UP000234197">
    <property type="component" value="Unassembled WGS sequence"/>
</dbReference>
<reference evidence="4" key="1">
    <citation type="submission" date="2017-12" db="EMBL/GenBank/DDBJ databases">
        <title>Phylogenetic diversity of female urinary microbiome.</title>
        <authorList>
            <person name="Thomas-White K."/>
            <person name="Wolfe A.J."/>
        </authorList>
    </citation>
    <scope>NUCLEOTIDE SEQUENCE [LARGE SCALE GENOMIC DNA]</scope>
    <source>
        <strain evidence="4">UMB0138</strain>
    </source>
</reference>
<organism evidence="3 4">
    <name type="scientific">Veillonella parvula</name>
    <name type="common">Staphylococcus parvulus</name>
    <dbReference type="NCBI Taxonomy" id="29466"/>
    <lineage>
        <taxon>Bacteria</taxon>
        <taxon>Bacillati</taxon>
        <taxon>Bacillota</taxon>
        <taxon>Negativicutes</taxon>
        <taxon>Veillonellales</taxon>
        <taxon>Veillonellaceae</taxon>
        <taxon>Veillonella</taxon>
    </lineage>
</organism>
<feature type="coiled-coil region" evidence="1">
    <location>
        <begin position="372"/>
        <end position="426"/>
    </location>
</feature>
<name>A0ABV0IAH2_VEIPA</name>
<dbReference type="InterPro" id="IPR005094">
    <property type="entry name" value="Endonuclease_MobA/VirD2"/>
</dbReference>
<evidence type="ECO:0000313" key="3">
    <source>
        <dbReference type="EMBL" id="MEO9178348.1"/>
    </source>
</evidence>
<dbReference type="EMBL" id="PKMC02000006">
    <property type="protein sequence ID" value="MEO9178348.1"/>
    <property type="molecule type" value="Genomic_DNA"/>
</dbReference>
<reference evidence="3 4" key="2">
    <citation type="submission" date="2024-04" db="EMBL/GenBank/DDBJ databases">
        <title>Na.</title>
        <authorList>
            <person name="Choi B."/>
        </authorList>
    </citation>
    <scope>NUCLEOTIDE SEQUENCE [LARGE SCALE GENOMIC DNA]</scope>
    <source>
        <strain evidence="3 4">UMB0138</strain>
    </source>
</reference>
<proteinExistence type="predicted"/>
<comment type="caution">
    <text evidence="3">The sequence shown here is derived from an EMBL/GenBank/DDBJ whole genome shotgun (WGS) entry which is preliminary data.</text>
</comment>
<dbReference type="RefSeq" id="WP_308216911.1">
    <property type="nucleotide sequence ID" value="NZ_CACRUG010000005.1"/>
</dbReference>
<keyword evidence="1" id="KW-0175">Coiled coil</keyword>
<dbReference type="Pfam" id="PF03432">
    <property type="entry name" value="Relaxase"/>
    <property type="match status" value="1"/>
</dbReference>
<evidence type="ECO:0000313" key="4">
    <source>
        <dbReference type="Proteomes" id="UP000234197"/>
    </source>
</evidence>
<gene>
    <name evidence="3" type="ORF">CYJ21_005250</name>
</gene>
<evidence type="ECO:0000256" key="1">
    <source>
        <dbReference type="SAM" id="Coils"/>
    </source>
</evidence>
<keyword evidence="4" id="KW-1185">Reference proteome</keyword>